<evidence type="ECO:0008006" key="4">
    <source>
        <dbReference type="Google" id="ProtNLM"/>
    </source>
</evidence>
<sequence length="206" mass="24103">MRLIPREEKFFDLFEELAAKIEEGGLLFIEMLENYEMAEPKIVRIKEIEHEADVITHKTYEKMHRTFLTPFDREDIHALLNKMDTIMDIIEACALRMPLYKIKEPAPELKELSRILNKAILKVKEVVYALRDKKNARMILDACVVINTAENEGDIVLRRAVSRLFEEEKDVVELIKWKELFERIEEATDVCEDVSNIVEGIVLKNA</sequence>
<dbReference type="AlphaFoldDB" id="A0A1H7UYP3"/>
<organism evidence="2 3">
    <name type="scientific">Syntrophus gentianae</name>
    <dbReference type="NCBI Taxonomy" id="43775"/>
    <lineage>
        <taxon>Bacteria</taxon>
        <taxon>Pseudomonadati</taxon>
        <taxon>Thermodesulfobacteriota</taxon>
        <taxon>Syntrophia</taxon>
        <taxon>Syntrophales</taxon>
        <taxon>Syntrophaceae</taxon>
        <taxon>Syntrophus</taxon>
    </lineage>
</organism>
<keyword evidence="3" id="KW-1185">Reference proteome</keyword>
<dbReference type="InterPro" id="IPR052912">
    <property type="entry name" value="UPF0111_domain"/>
</dbReference>
<dbReference type="Pfam" id="PF01865">
    <property type="entry name" value="PhoU_div"/>
    <property type="match status" value="1"/>
</dbReference>
<dbReference type="Gene3D" id="1.20.58.220">
    <property type="entry name" value="Phosphate transport system protein phou homolog 2, domain 2"/>
    <property type="match status" value="1"/>
</dbReference>
<accession>A0A1H7UYP3</accession>
<dbReference type="Proteomes" id="UP000198744">
    <property type="component" value="Unassembled WGS sequence"/>
</dbReference>
<dbReference type="InterPro" id="IPR018445">
    <property type="entry name" value="Put_Phosphate_transp_reg"/>
</dbReference>
<evidence type="ECO:0000313" key="3">
    <source>
        <dbReference type="Proteomes" id="UP000198744"/>
    </source>
</evidence>
<protein>
    <recommendedName>
        <fullName evidence="4">Phosphate transport regulator</fullName>
    </recommendedName>
</protein>
<dbReference type="InterPro" id="IPR038078">
    <property type="entry name" value="PhoU-like_sf"/>
</dbReference>
<dbReference type="OrthoDB" id="9797568at2"/>
<dbReference type="RefSeq" id="WP_093882113.1">
    <property type="nucleotide sequence ID" value="NZ_FOBS01000002.1"/>
</dbReference>
<gene>
    <name evidence="2" type="ORF">SAMN04489760_102194</name>
</gene>
<dbReference type="PANTHER" id="PTHR37298">
    <property type="entry name" value="UPF0111 PROTEIN YKAA"/>
    <property type="match status" value="1"/>
</dbReference>
<reference evidence="2 3" key="1">
    <citation type="submission" date="2016-10" db="EMBL/GenBank/DDBJ databases">
        <authorList>
            <person name="de Groot N.N."/>
        </authorList>
    </citation>
    <scope>NUCLEOTIDE SEQUENCE [LARGE SCALE GENOMIC DNA]</scope>
    <source>
        <strain evidence="2 3">DSM 8423</strain>
    </source>
</reference>
<evidence type="ECO:0000313" key="2">
    <source>
        <dbReference type="EMBL" id="SEM01984.1"/>
    </source>
</evidence>
<evidence type="ECO:0000256" key="1">
    <source>
        <dbReference type="ARBA" id="ARBA00008591"/>
    </source>
</evidence>
<dbReference type="EMBL" id="FOBS01000002">
    <property type="protein sequence ID" value="SEM01984.1"/>
    <property type="molecule type" value="Genomic_DNA"/>
</dbReference>
<dbReference type="PANTHER" id="PTHR37298:SF1">
    <property type="entry name" value="UPF0111 PROTEIN YKAA"/>
    <property type="match status" value="1"/>
</dbReference>
<comment type="similarity">
    <text evidence="1">Belongs to the UPF0111 family.</text>
</comment>
<dbReference type="STRING" id="43775.SAMN04489760_102194"/>
<name>A0A1H7UYP3_9BACT</name>
<proteinExistence type="inferred from homology"/>